<evidence type="ECO:0000313" key="7">
    <source>
        <dbReference type="EMBL" id="MBU4692226.1"/>
    </source>
</evidence>
<evidence type="ECO:0000256" key="4">
    <source>
        <dbReference type="ARBA" id="ARBA00022989"/>
    </source>
</evidence>
<evidence type="ECO:0000256" key="2">
    <source>
        <dbReference type="ARBA" id="ARBA00022475"/>
    </source>
</evidence>
<gene>
    <name evidence="7" type="ORF">KQ875_01280</name>
</gene>
<dbReference type="PANTHER" id="PTHR43370">
    <property type="entry name" value="SUGAR ABC TRANSPORTER INTEGRAL MEMBRANE PROTEIN-RELATED"/>
    <property type="match status" value="1"/>
</dbReference>
<evidence type="ECO:0000256" key="6">
    <source>
        <dbReference type="SAM" id="Phobius"/>
    </source>
</evidence>
<comment type="caution">
    <text evidence="7">The sequence shown here is derived from an EMBL/GenBank/DDBJ whole genome shotgun (WGS) entry which is preliminary data.</text>
</comment>
<dbReference type="RefSeq" id="WP_216488612.1">
    <property type="nucleotide sequence ID" value="NZ_JAHMHH010000001.1"/>
</dbReference>
<feature type="transmembrane region" description="Helical" evidence="6">
    <location>
        <begin position="140"/>
        <end position="158"/>
    </location>
</feature>
<organism evidence="7 8">
    <name type="scientific">Mycoplasma zalophi</name>
    <dbReference type="NCBI Taxonomy" id="191287"/>
    <lineage>
        <taxon>Bacteria</taxon>
        <taxon>Bacillati</taxon>
        <taxon>Mycoplasmatota</taxon>
        <taxon>Mollicutes</taxon>
        <taxon>Mycoplasmataceae</taxon>
        <taxon>Mycoplasma</taxon>
    </lineage>
</organism>
<feature type="transmembrane region" description="Helical" evidence="6">
    <location>
        <begin position="31"/>
        <end position="52"/>
    </location>
</feature>
<feature type="transmembrane region" description="Helical" evidence="6">
    <location>
        <begin position="221"/>
        <end position="249"/>
    </location>
</feature>
<feature type="transmembrane region" description="Helical" evidence="6">
    <location>
        <begin position="191"/>
        <end position="209"/>
    </location>
</feature>
<feature type="transmembrane region" description="Helical" evidence="6">
    <location>
        <begin position="6"/>
        <end position="24"/>
    </location>
</feature>
<feature type="transmembrane region" description="Helical" evidence="6">
    <location>
        <begin position="95"/>
        <end position="114"/>
    </location>
</feature>
<accession>A0ABS6DPY1</accession>
<proteinExistence type="predicted"/>
<dbReference type="PANTHER" id="PTHR43370:SF1">
    <property type="entry name" value="GUANOSINE ABC TRANSPORTER PERMEASE PROTEIN NUPQ"/>
    <property type="match status" value="1"/>
</dbReference>
<keyword evidence="3 6" id="KW-0812">Transmembrane</keyword>
<dbReference type="CDD" id="cd06580">
    <property type="entry name" value="TM_PBP1_transp_TpRbsC_like"/>
    <property type="match status" value="1"/>
</dbReference>
<keyword evidence="5 6" id="KW-0472">Membrane</keyword>
<keyword evidence="4 6" id="KW-1133">Transmembrane helix</keyword>
<dbReference type="Pfam" id="PF02653">
    <property type="entry name" value="BPD_transp_2"/>
    <property type="match status" value="1"/>
</dbReference>
<dbReference type="Proteomes" id="UP000718793">
    <property type="component" value="Unassembled WGS sequence"/>
</dbReference>
<feature type="transmembrane region" description="Helical" evidence="6">
    <location>
        <begin position="64"/>
        <end position="83"/>
    </location>
</feature>
<evidence type="ECO:0000313" key="8">
    <source>
        <dbReference type="Proteomes" id="UP000718793"/>
    </source>
</evidence>
<keyword evidence="8" id="KW-1185">Reference proteome</keyword>
<comment type="subcellular location">
    <subcellularLocation>
        <location evidence="1">Cell membrane</location>
        <topology evidence="1">Multi-pass membrane protein</topology>
    </subcellularLocation>
</comment>
<evidence type="ECO:0000256" key="1">
    <source>
        <dbReference type="ARBA" id="ARBA00004651"/>
    </source>
</evidence>
<evidence type="ECO:0000256" key="3">
    <source>
        <dbReference type="ARBA" id="ARBA00022692"/>
    </source>
</evidence>
<name>A0ABS6DPY1_9MOLU</name>
<evidence type="ECO:0000256" key="5">
    <source>
        <dbReference type="ARBA" id="ARBA00023136"/>
    </source>
</evidence>
<dbReference type="InterPro" id="IPR001851">
    <property type="entry name" value="ABC_transp_permease"/>
</dbReference>
<sequence length="305" mass="32856">MQIFIYMFVLTFCILSLASLGGMFSERTGTINIGINGMMIIGAISYLVFGYYLGENASMWDQLFLIPLSGILGALFASLHGFASIKLKADQTISGFAINMLAFGLAIILLYTYGGGSKSVPFFVKELALSSDTSSYKNLLSFRLVLTIVILVGSFVLVKFTPWGLKLRSIGENPQAADVAGVNVISYKWQGVLISGFLSGIAGAFFAQSGPTQFKGEVDGLGYLALAIMIMGQWRIPWISLSVLVFSLLRSLSVTLPLMKPDTLGKYSDLLSLIPFVLTLVIMVATSKRSAAPAASGIPYDKSTR</sequence>
<dbReference type="EMBL" id="JAHMHH010000001">
    <property type="protein sequence ID" value="MBU4692226.1"/>
    <property type="molecule type" value="Genomic_DNA"/>
</dbReference>
<keyword evidence="2" id="KW-1003">Cell membrane</keyword>
<protein>
    <submittedName>
        <fullName evidence="7">ABC transporter permease</fullName>
    </submittedName>
</protein>
<reference evidence="7" key="1">
    <citation type="submission" date="2021-06" db="EMBL/GenBank/DDBJ databases">
        <title>Novel Mycoplasma species detected in California sea lions (Zalophus californianus) from the USA.</title>
        <authorList>
            <person name="Volokhov D.V."/>
            <person name="Furtak V.A."/>
            <person name="Zagorodnyaya T.A."/>
        </authorList>
    </citation>
    <scope>NUCLEOTIDE SEQUENCE [LARGE SCALE GENOMIC DNA]</scope>
    <source>
        <strain evidence="7">CSL 5346</strain>
    </source>
</reference>
<feature type="transmembrane region" description="Helical" evidence="6">
    <location>
        <begin position="270"/>
        <end position="287"/>
    </location>
</feature>